<keyword evidence="1" id="KW-0812">Transmembrane</keyword>
<dbReference type="InterPro" id="IPR021762">
    <property type="entry name" value="DUF3325"/>
</dbReference>
<dbReference type="AlphaFoldDB" id="A0A3D0KC30"/>
<sequence>MMLITILALGTLGFALIALSDSRHRRRCGLKPAQQKPWFWAGSAILGWPLWLAMETWSTGLAITLWLGCLSISAGVVFLGLAMFERFRQQP</sequence>
<feature type="transmembrane region" description="Helical" evidence="1">
    <location>
        <begin position="61"/>
        <end position="84"/>
    </location>
</feature>
<accession>A0A3D0KC30</accession>
<organism evidence="2">
    <name type="scientific">Halomonas campaniensis</name>
    <dbReference type="NCBI Taxonomy" id="213554"/>
    <lineage>
        <taxon>Bacteria</taxon>
        <taxon>Pseudomonadati</taxon>
        <taxon>Pseudomonadota</taxon>
        <taxon>Gammaproteobacteria</taxon>
        <taxon>Oceanospirillales</taxon>
        <taxon>Halomonadaceae</taxon>
        <taxon>Halomonas</taxon>
    </lineage>
</organism>
<evidence type="ECO:0000256" key="1">
    <source>
        <dbReference type="SAM" id="Phobius"/>
    </source>
</evidence>
<protein>
    <recommendedName>
        <fullName evidence="3">DUF3325 domain-containing protein</fullName>
    </recommendedName>
</protein>
<keyword evidence="1" id="KW-0472">Membrane</keyword>
<comment type="caution">
    <text evidence="2">The sequence shown here is derived from an EMBL/GenBank/DDBJ whole genome shotgun (WGS) entry which is preliminary data.</text>
</comment>
<feature type="transmembrane region" description="Helical" evidence="1">
    <location>
        <begin position="38"/>
        <end position="54"/>
    </location>
</feature>
<keyword evidence="1" id="KW-1133">Transmembrane helix</keyword>
<proteinExistence type="predicted"/>
<evidence type="ECO:0008006" key="3">
    <source>
        <dbReference type="Google" id="ProtNLM"/>
    </source>
</evidence>
<name>A0A3D0KC30_9GAMM</name>
<evidence type="ECO:0000313" key="2">
    <source>
        <dbReference type="EMBL" id="HCA00731.1"/>
    </source>
</evidence>
<gene>
    <name evidence="2" type="ORF">DEO68_00785</name>
</gene>
<reference evidence="2" key="1">
    <citation type="journal article" date="2018" name="Nat. Biotechnol.">
        <title>A standardized bacterial taxonomy based on genome phylogeny substantially revises the tree of life.</title>
        <authorList>
            <person name="Parks D.H."/>
            <person name="Chuvochina M."/>
            <person name="Waite D.W."/>
            <person name="Rinke C."/>
            <person name="Skarshewski A."/>
            <person name="Chaumeil P.A."/>
            <person name="Hugenholtz P."/>
        </authorList>
    </citation>
    <scope>NUCLEOTIDE SEQUENCE [LARGE SCALE GENOMIC DNA]</scope>
    <source>
        <strain evidence="2">UBA11284</strain>
    </source>
</reference>
<dbReference type="Pfam" id="PF11804">
    <property type="entry name" value="DUF3325"/>
    <property type="match status" value="1"/>
</dbReference>
<dbReference type="EMBL" id="DOTR01000007">
    <property type="protein sequence ID" value="HCA00731.1"/>
    <property type="molecule type" value="Genomic_DNA"/>
</dbReference>